<keyword evidence="3" id="KW-1185">Reference proteome</keyword>
<organism evidence="2 3">
    <name type="scientific">Diploscapter pachys</name>
    <dbReference type="NCBI Taxonomy" id="2018661"/>
    <lineage>
        <taxon>Eukaryota</taxon>
        <taxon>Metazoa</taxon>
        <taxon>Ecdysozoa</taxon>
        <taxon>Nematoda</taxon>
        <taxon>Chromadorea</taxon>
        <taxon>Rhabditida</taxon>
        <taxon>Rhabditina</taxon>
        <taxon>Rhabditomorpha</taxon>
        <taxon>Rhabditoidea</taxon>
        <taxon>Rhabditidae</taxon>
        <taxon>Diploscapter</taxon>
    </lineage>
</organism>
<comment type="caution">
    <text evidence="2">The sequence shown here is derived from an EMBL/GenBank/DDBJ whole genome shotgun (WGS) entry which is preliminary data.</text>
</comment>
<name>A0A2A2JZZ7_9BILA</name>
<dbReference type="AlphaFoldDB" id="A0A2A2JZZ7"/>
<evidence type="ECO:0000313" key="2">
    <source>
        <dbReference type="EMBL" id="PAV67248.1"/>
    </source>
</evidence>
<sequence length="189" mass="20061">MQARQVGAQLRRQPALPLRTGLGAEQAPGGDARHVFHEEEHPPMHPRVTAQPERSRYLDPGLVDHLQHGELLFAAEAGRQRRQCVTAQDPAPVTGPGTTLDQQVEPPVFLDGTTAQALARGDEHPLGGGAFANEVDQLLVVVAGRDRIAGQRRRGGTAHGSMGPAFAGELATGPEQSLGQLSTIHLQAP</sequence>
<proteinExistence type="predicted"/>
<protein>
    <submittedName>
        <fullName evidence="2">Uncharacterized protein</fullName>
    </submittedName>
</protein>
<gene>
    <name evidence="2" type="ORF">WR25_02373</name>
</gene>
<evidence type="ECO:0000313" key="3">
    <source>
        <dbReference type="Proteomes" id="UP000218231"/>
    </source>
</evidence>
<dbReference type="Proteomes" id="UP000218231">
    <property type="component" value="Unassembled WGS sequence"/>
</dbReference>
<accession>A0A2A2JZZ7</accession>
<reference evidence="2 3" key="1">
    <citation type="journal article" date="2017" name="Curr. Biol.">
        <title>Genome architecture and evolution of a unichromosomal asexual nematode.</title>
        <authorList>
            <person name="Fradin H."/>
            <person name="Zegar C."/>
            <person name="Gutwein M."/>
            <person name="Lucas J."/>
            <person name="Kovtun M."/>
            <person name="Corcoran D."/>
            <person name="Baugh L.R."/>
            <person name="Kiontke K."/>
            <person name="Gunsalus K."/>
            <person name="Fitch D.H."/>
            <person name="Piano F."/>
        </authorList>
    </citation>
    <scope>NUCLEOTIDE SEQUENCE [LARGE SCALE GENOMIC DNA]</scope>
    <source>
        <strain evidence="2">PF1309</strain>
    </source>
</reference>
<dbReference type="EMBL" id="LIAE01009975">
    <property type="protein sequence ID" value="PAV67248.1"/>
    <property type="molecule type" value="Genomic_DNA"/>
</dbReference>
<feature type="region of interest" description="Disordered" evidence="1">
    <location>
        <begin position="1"/>
        <end position="29"/>
    </location>
</feature>
<evidence type="ECO:0000256" key="1">
    <source>
        <dbReference type="SAM" id="MobiDB-lite"/>
    </source>
</evidence>